<evidence type="ECO:0000313" key="2">
    <source>
        <dbReference type="EMBL" id="XDI06197.1"/>
    </source>
</evidence>
<gene>
    <name evidence="2" type="ORF">ABFY20_03625</name>
</gene>
<organism evidence="2">
    <name type="scientific">Herbiconiux sp. A18JL235</name>
    <dbReference type="NCBI Taxonomy" id="3152363"/>
    <lineage>
        <taxon>Bacteria</taxon>
        <taxon>Bacillati</taxon>
        <taxon>Actinomycetota</taxon>
        <taxon>Actinomycetes</taxon>
        <taxon>Micrococcales</taxon>
        <taxon>Microbacteriaceae</taxon>
        <taxon>Herbiconiux</taxon>
    </lineage>
</organism>
<proteinExistence type="predicted"/>
<reference evidence="2" key="1">
    <citation type="submission" date="2024-05" db="EMBL/GenBank/DDBJ databases">
        <title>Herbiconiux sp. A18JL235.</title>
        <authorList>
            <person name="Zhang G."/>
        </authorList>
    </citation>
    <scope>NUCLEOTIDE SEQUENCE</scope>
    <source>
        <strain evidence="2">A18JL235</strain>
    </source>
</reference>
<sequence length="387" mass="41010">MTAVTTGISAIPGTVRRELMLAPTARPVGDPHLHITRDPRHGVTLYAQQIADALAGRSGHSTAEGTGSHPPGRDRVHLHFTDRLWGDDPAGAATAVERIAERSSVTVTLHDLPQPSDGARGLPRRAAAYRRVVSAAAGVVCNSDHEVTLLRRFVSAAADPTVIPLPVDPAPGAPGVTSDEDRIRFGGVGGVGGVGGPVSDRTVAGRRHGRQPWPTVGVLGYIYPGKGHDRVLRAVGTLGRWPRPSVEALGRASEGHEHDLQNLRRNARYAGVALTVSGYLDDGELLARCRGTDVPVIAHAHVSASGSLGSWLAAGRRPVVLRSAYMEEMAELHRGSLTLVDPRELAGAIEHALAYPETTWLAPDSLLGPTLAEVAARYRAFWAGVDW</sequence>
<protein>
    <recommendedName>
        <fullName evidence="3">D-inositol 3-phosphate glycosyltransferase</fullName>
    </recommendedName>
</protein>
<evidence type="ECO:0000256" key="1">
    <source>
        <dbReference type="SAM" id="MobiDB-lite"/>
    </source>
</evidence>
<dbReference type="EMBL" id="CP162511">
    <property type="protein sequence ID" value="XDI06197.1"/>
    <property type="molecule type" value="Genomic_DNA"/>
</dbReference>
<dbReference type="Gene3D" id="3.40.50.2000">
    <property type="entry name" value="Glycogen Phosphorylase B"/>
    <property type="match status" value="2"/>
</dbReference>
<dbReference type="RefSeq" id="WP_368498586.1">
    <property type="nucleotide sequence ID" value="NZ_CP162511.1"/>
</dbReference>
<feature type="region of interest" description="Disordered" evidence="1">
    <location>
        <begin position="55"/>
        <end position="74"/>
    </location>
</feature>
<accession>A0AB39BJQ2</accession>
<dbReference type="AlphaFoldDB" id="A0AB39BJQ2"/>
<evidence type="ECO:0008006" key="3">
    <source>
        <dbReference type="Google" id="ProtNLM"/>
    </source>
</evidence>
<name>A0AB39BJQ2_9MICO</name>
<dbReference type="SUPFAM" id="SSF53756">
    <property type="entry name" value="UDP-Glycosyltransferase/glycogen phosphorylase"/>
    <property type="match status" value="1"/>
</dbReference>